<keyword evidence="3" id="KW-0472">Membrane</keyword>
<reference evidence="5" key="1">
    <citation type="submission" date="2021-01" db="EMBL/GenBank/DDBJ databases">
        <authorList>
            <person name="Corre E."/>
            <person name="Pelletier E."/>
            <person name="Niang G."/>
            <person name="Scheremetjew M."/>
            <person name="Finn R."/>
            <person name="Kale V."/>
            <person name="Holt S."/>
            <person name="Cochrane G."/>
            <person name="Meng A."/>
            <person name="Brown T."/>
            <person name="Cohen L."/>
        </authorList>
    </citation>
    <scope>NUCLEOTIDE SEQUENCE</scope>
    <source>
        <strain evidence="5">PLY429</strain>
    </source>
</reference>
<keyword evidence="3" id="KW-0812">Transmembrane</keyword>
<dbReference type="EMBL" id="HBGG01002469">
    <property type="protein sequence ID" value="CAD9199056.1"/>
    <property type="molecule type" value="Transcribed_RNA"/>
</dbReference>
<proteinExistence type="predicted"/>
<evidence type="ECO:0000313" key="5">
    <source>
        <dbReference type="EMBL" id="CAD9199056.1"/>
    </source>
</evidence>
<dbReference type="AlphaFoldDB" id="A0A7S1SHI6"/>
<dbReference type="Gene3D" id="1.10.8.60">
    <property type="match status" value="1"/>
</dbReference>
<evidence type="ECO:0000259" key="4">
    <source>
        <dbReference type="Pfam" id="PF09336"/>
    </source>
</evidence>
<evidence type="ECO:0000256" key="1">
    <source>
        <dbReference type="ARBA" id="ARBA00022741"/>
    </source>
</evidence>
<dbReference type="GO" id="GO:0005524">
    <property type="term" value="F:ATP binding"/>
    <property type="evidence" value="ECO:0007669"/>
    <property type="project" value="UniProtKB-KW"/>
</dbReference>
<feature type="transmembrane region" description="Helical" evidence="3">
    <location>
        <begin position="7"/>
        <end position="31"/>
    </location>
</feature>
<dbReference type="Pfam" id="PF09336">
    <property type="entry name" value="Vps4_C"/>
    <property type="match status" value="1"/>
</dbReference>
<dbReference type="InterPro" id="IPR015415">
    <property type="entry name" value="Spast_Vps4_C"/>
</dbReference>
<accession>A0A7S1SHI6</accession>
<feature type="domain" description="Spastin/Vps4 C-terminal" evidence="4">
    <location>
        <begin position="76"/>
        <end position="139"/>
    </location>
</feature>
<keyword evidence="2" id="KW-0067">ATP-binding</keyword>
<gene>
    <name evidence="5" type="ORF">TCHU04912_LOCUS1289</name>
</gene>
<keyword evidence="1" id="KW-0547">Nucleotide-binding</keyword>
<protein>
    <recommendedName>
        <fullName evidence="4">Spastin/Vps4 C-terminal domain-containing protein</fullName>
    </recommendedName>
</protein>
<name>A0A7S1SHI6_9CHLO</name>
<organism evidence="5">
    <name type="scientific">Tetraselmis chuii</name>
    <dbReference type="NCBI Taxonomy" id="63592"/>
    <lineage>
        <taxon>Eukaryota</taxon>
        <taxon>Viridiplantae</taxon>
        <taxon>Chlorophyta</taxon>
        <taxon>core chlorophytes</taxon>
        <taxon>Chlorodendrophyceae</taxon>
        <taxon>Chlorodendrales</taxon>
        <taxon>Chlorodendraceae</taxon>
        <taxon>Tetraselmis</taxon>
    </lineage>
</organism>
<sequence>MCVCVFLNCACVWVSMLAILCVFVGVCLYVYTCVCVCVCVCDVCVQVKDVLLEPVWKTHDATHFKKVKMGDQKLLEACSPGDPVAFQATLQSLAAEGKAHLVHTPLITIRDFDRACERARPTVSEADLGIHQKFTDEFGEEG</sequence>
<evidence type="ECO:0000256" key="3">
    <source>
        <dbReference type="SAM" id="Phobius"/>
    </source>
</evidence>
<keyword evidence="3" id="KW-1133">Transmembrane helix</keyword>
<evidence type="ECO:0000256" key="2">
    <source>
        <dbReference type="ARBA" id="ARBA00022840"/>
    </source>
</evidence>